<accession>A0A8S9JSV1</accession>
<organism evidence="1">
    <name type="scientific">Brassica cretica</name>
    <name type="common">Mustard</name>
    <dbReference type="NCBI Taxonomy" id="69181"/>
    <lineage>
        <taxon>Eukaryota</taxon>
        <taxon>Viridiplantae</taxon>
        <taxon>Streptophyta</taxon>
        <taxon>Embryophyta</taxon>
        <taxon>Tracheophyta</taxon>
        <taxon>Spermatophyta</taxon>
        <taxon>Magnoliopsida</taxon>
        <taxon>eudicotyledons</taxon>
        <taxon>Gunneridae</taxon>
        <taxon>Pentapetalae</taxon>
        <taxon>rosids</taxon>
        <taxon>malvids</taxon>
        <taxon>Brassicales</taxon>
        <taxon>Brassicaceae</taxon>
        <taxon>Brassiceae</taxon>
        <taxon>Brassica</taxon>
    </lineage>
</organism>
<comment type="caution">
    <text evidence="1">The sequence shown here is derived from an EMBL/GenBank/DDBJ whole genome shotgun (WGS) entry which is preliminary data.</text>
</comment>
<dbReference type="AlphaFoldDB" id="A0A8S9JSV1"/>
<dbReference type="EMBL" id="QGKY02000246">
    <property type="protein sequence ID" value="KAF2584778.1"/>
    <property type="molecule type" value="Genomic_DNA"/>
</dbReference>
<proteinExistence type="predicted"/>
<gene>
    <name evidence="1" type="ORF">F2Q70_00035787</name>
</gene>
<reference evidence="1" key="1">
    <citation type="submission" date="2019-12" db="EMBL/GenBank/DDBJ databases">
        <title>Genome sequencing and annotation of Brassica cretica.</title>
        <authorList>
            <person name="Studholme D.J."/>
            <person name="Sarris P.F."/>
        </authorList>
    </citation>
    <scope>NUCLEOTIDE SEQUENCE</scope>
    <source>
        <strain evidence="1">PFS-102/07</strain>
        <tissue evidence="1">Leaf</tissue>
    </source>
</reference>
<protein>
    <submittedName>
        <fullName evidence="1">Uncharacterized protein</fullName>
    </submittedName>
</protein>
<name>A0A8S9JSV1_BRACR</name>
<evidence type="ECO:0000313" key="1">
    <source>
        <dbReference type="EMBL" id="KAF2584778.1"/>
    </source>
</evidence>
<sequence>MQETPYSLVYGTEAIILLAPRWEGPNKVIEVRRERAYRLQDSKGAYKLDQISRDLRSLPTLIKRGTSTEKLNGEHWYTCNSTVKYMEQKCKSPGAPHNLCLSKRGKQQSLDLGSLHPYQHVSDFLQK</sequence>